<dbReference type="InterPro" id="IPR053781">
    <property type="entry name" value="F-box_AtFBL13-like"/>
</dbReference>
<dbReference type="PANTHER" id="PTHR31639:SF315">
    <property type="entry name" value="LEUCINE-RICH REPEAT DOMAIN SUPERFAMILY, F-BOX-LIKE DOMAIN SUPERFAMILY"/>
    <property type="match status" value="1"/>
</dbReference>
<gene>
    <name evidence="3" type="ORF">QVD17_20921</name>
</gene>
<dbReference type="InterPro" id="IPR036047">
    <property type="entry name" value="F-box-like_dom_sf"/>
</dbReference>
<dbReference type="PANTHER" id="PTHR31639">
    <property type="entry name" value="F-BOX PROTEIN-LIKE"/>
    <property type="match status" value="1"/>
</dbReference>
<comment type="caution">
    <text evidence="3">The sequence shown here is derived from an EMBL/GenBank/DDBJ whole genome shotgun (WGS) entry which is preliminary data.</text>
</comment>
<dbReference type="SMART" id="SM00256">
    <property type="entry name" value="FBOX"/>
    <property type="match status" value="1"/>
</dbReference>
<dbReference type="SUPFAM" id="SSF81383">
    <property type="entry name" value="F-box domain"/>
    <property type="match status" value="1"/>
</dbReference>
<organism evidence="3 4">
    <name type="scientific">Tagetes erecta</name>
    <name type="common">African marigold</name>
    <dbReference type="NCBI Taxonomy" id="13708"/>
    <lineage>
        <taxon>Eukaryota</taxon>
        <taxon>Viridiplantae</taxon>
        <taxon>Streptophyta</taxon>
        <taxon>Embryophyta</taxon>
        <taxon>Tracheophyta</taxon>
        <taxon>Spermatophyta</taxon>
        <taxon>Magnoliopsida</taxon>
        <taxon>eudicotyledons</taxon>
        <taxon>Gunneridae</taxon>
        <taxon>Pentapetalae</taxon>
        <taxon>asterids</taxon>
        <taxon>campanulids</taxon>
        <taxon>Asterales</taxon>
        <taxon>Asteraceae</taxon>
        <taxon>Asteroideae</taxon>
        <taxon>Heliantheae alliance</taxon>
        <taxon>Tageteae</taxon>
        <taxon>Tagetes</taxon>
    </lineage>
</organism>
<feature type="transmembrane region" description="Helical" evidence="1">
    <location>
        <begin position="182"/>
        <end position="208"/>
    </location>
</feature>
<keyword evidence="4" id="KW-1185">Reference proteome</keyword>
<evidence type="ECO:0000313" key="3">
    <source>
        <dbReference type="EMBL" id="KAK1425567.1"/>
    </source>
</evidence>
<sequence>MKYLSAGGMSRKLPSSPLHLEYLFLNVYMTEQNETSSLLCLIRSSPLLVKIILWVYGDEKLSAKKDATNLDPDDYSDLKLDHLKTLKIEATLKPIRYALTSSILSKKWRYSWRTMPKLLFIDDMVRLCGVLKEYNLVIAIFDVLLFHNGPTLLEFDFSVGEMVSECNLIISVLMIDVTKSSFYALVSLVSISAIVDALSVVFIALGAAPGSLFRHGMSLERVFIHQCAAHRPMLGAWVIHLCAAHRPRYQEIVKVYSSSGVHVAVVEHPATDSSSYQVYTSHQLRSNLIRPCGKMKTQCLSLDRISTLPDNIIETILTLMPIRDALRTSVLSKKWRCSWQSMPKLVFKDDMLKVTPSQLKTVSQLEFGTTSISVGITFCKVNH</sequence>
<proteinExistence type="predicted"/>
<feature type="domain" description="F-box" evidence="2">
    <location>
        <begin position="302"/>
        <end position="355"/>
    </location>
</feature>
<evidence type="ECO:0000256" key="1">
    <source>
        <dbReference type="SAM" id="Phobius"/>
    </source>
</evidence>
<protein>
    <recommendedName>
        <fullName evidence="2">F-box domain-containing protein</fullName>
    </recommendedName>
</protein>
<accession>A0AAD8NYE4</accession>
<keyword evidence="1" id="KW-0812">Transmembrane</keyword>
<dbReference type="AlphaFoldDB" id="A0AAD8NYE4"/>
<dbReference type="PROSITE" id="PS50181">
    <property type="entry name" value="FBOX"/>
    <property type="match status" value="1"/>
</dbReference>
<dbReference type="EMBL" id="JAUHHV010000005">
    <property type="protein sequence ID" value="KAK1425567.1"/>
    <property type="molecule type" value="Genomic_DNA"/>
</dbReference>
<dbReference type="Proteomes" id="UP001229421">
    <property type="component" value="Unassembled WGS sequence"/>
</dbReference>
<keyword evidence="1" id="KW-1133">Transmembrane helix</keyword>
<reference evidence="3" key="1">
    <citation type="journal article" date="2023" name="bioRxiv">
        <title>Improved chromosome-level genome assembly for marigold (Tagetes erecta).</title>
        <authorList>
            <person name="Jiang F."/>
            <person name="Yuan L."/>
            <person name="Wang S."/>
            <person name="Wang H."/>
            <person name="Xu D."/>
            <person name="Wang A."/>
            <person name="Fan W."/>
        </authorList>
    </citation>
    <scope>NUCLEOTIDE SEQUENCE</scope>
    <source>
        <strain evidence="3">WSJ</strain>
        <tissue evidence="3">Leaf</tissue>
    </source>
</reference>
<evidence type="ECO:0000259" key="2">
    <source>
        <dbReference type="PROSITE" id="PS50181"/>
    </source>
</evidence>
<evidence type="ECO:0000313" key="4">
    <source>
        <dbReference type="Proteomes" id="UP001229421"/>
    </source>
</evidence>
<keyword evidence="1" id="KW-0472">Membrane</keyword>
<name>A0AAD8NYE4_TARER</name>
<dbReference type="Pfam" id="PF00646">
    <property type="entry name" value="F-box"/>
    <property type="match status" value="1"/>
</dbReference>
<dbReference type="CDD" id="cd22160">
    <property type="entry name" value="F-box_AtFBL13-like"/>
    <property type="match status" value="1"/>
</dbReference>
<dbReference type="InterPro" id="IPR001810">
    <property type="entry name" value="F-box_dom"/>
</dbReference>